<evidence type="ECO:0000256" key="3">
    <source>
        <dbReference type="ARBA" id="ARBA00022989"/>
    </source>
</evidence>
<feature type="transmembrane region" description="Helical" evidence="6">
    <location>
        <begin position="470"/>
        <end position="491"/>
    </location>
</feature>
<evidence type="ECO:0000313" key="8">
    <source>
        <dbReference type="EMBL" id="OWF37696.1"/>
    </source>
</evidence>
<feature type="transmembrane region" description="Helical" evidence="6">
    <location>
        <begin position="346"/>
        <end position="364"/>
    </location>
</feature>
<reference evidence="8 9" key="1">
    <citation type="journal article" date="2017" name="Nat. Ecol. Evol.">
        <title>Scallop genome provides insights into evolution of bilaterian karyotype and development.</title>
        <authorList>
            <person name="Wang S."/>
            <person name="Zhang J."/>
            <person name="Jiao W."/>
            <person name="Li J."/>
            <person name="Xun X."/>
            <person name="Sun Y."/>
            <person name="Guo X."/>
            <person name="Huan P."/>
            <person name="Dong B."/>
            <person name="Zhang L."/>
            <person name="Hu X."/>
            <person name="Sun X."/>
            <person name="Wang J."/>
            <person name="Zhao C."/>
            <person name="Wang Y."/>
            <person name="Wang D."/>
            <person name="Huang X."/>
            <person name="Wang R."/>
            <person name="Lv J."/>
            <person name="Li Y."/>
            <person name="Zhang Z."/>
            <person name="Liu B."/>
            <person name="Lu W."/>
            <person name="Hui Y."/>
            <person name="Liang J."/>
            <person name="Zhou Z."/>
            <person name="Hou R."/>
            <person name="Li X."/>
            <person name="Liu Y."/>
            <person name="Li H."/>
            <person name="Ning X."/>
            <person name="Lin Y."/>
            <person name="Zhao L."/>
            <person name="Xing Q."/>
            <person name="Dou J."/>
            <person name="Li Y."/>
            <person name="Mao J."/>
            <person name="Guo H."/>
            <person name="Dou H."/>
            <person name="Li T."/>
            <person name="Mu C."/>
            <person name="Jiang W."/>
            <person name="Fu Q."/>
            <person name="Fu X."/>
            <person name="Miao Y."/>
            <person name="Liu J."/>
            <person name="Yu Q."/>
            <person name="Li R."/>
            <person name="Liao H."/>
            <person name="Li X."/>
            <person name="Kong Y."/>
            <person name="Jiang Z."/>
            <person name="Chourrout D."/>
            <person name="Li R."/>
            <person name="Bao Z."/>
        </authorList>
    </citation>
    <scope>NUCLEOTIDE SEQUENCE [LARGE SCALE GENOMIC DNA]</scope>
    <source>
        <strain evidence="8 9">PY_sf001</strain>
    </source>
</reference>
<dbReference type="PANTHER" id="PTHR11662:SF399">
    <property type="entry name" value="FI19708P1-RELATED"/>
    <property type="match status" value="1"/>
</dbReference>
<evidence type="ECO:0000256" key="4">
    <source>
        <dbReference type="ARBA" id="ARBA00023136"/>
    </source>
</evidence>
<evidence type="ECO:0000256" key="2">
    <source>
        <dbReference type="ARBA" id="ARBA00022692"/>
    </source>
</evidence>
<feature type="transmembrane region" description="Helical" evidence="6">
    <location>
        <begin position="511"/>
        <end position="529"/>
    </location>
</feature>
<dbReference type="AlphaFoldDB" id="A0A210PMM1"/>
<feature type="compositionally biased region" description="Polar residues" evidence="5">
    <location>
        <begin position="119"/>
        <end position="143"/>
    </location>
</feature>
<dbReference type="GO" id="GO:0016020">
    <property type="term" value="C:membrane"/>
    <property type="evidence" value="ECO:0007669"/>
    <property type="project" value="UniProtKB-SubCell"/>
</dbReference>
<dbReference type="PANTHER" id="PTHR11662">
    <property type="entry name" value="SOLUTE CARRIER FAMILY 17"/>
    <property type="match status" value="1"/>
</dbReference>
<evidence type="ECO:0000259" key="7">
    <source>
        <dbReference type="PROSITE" id="PS50850"/>
    </source>
</evidence>
<dbReference type="GO" id="GO:0022857">
    <property type="term" value="F:transmembrane transporter activity"/>
    <property type="evidence" value="ECO:0007669"/>
    <property type="project" value="InterPro"/>
</dbReference>
<dbReference type="OrthoDB" id="2985014at2759"/>
<dbReference type="InterPro" id="IPR020846">
    <property type="entry name" value="MFS_dom"/>
</dbReference>
<feature type="region of interest" description="Disordered" evidence="5">
    <location>
        <begin position="1"/>
        <end position="97"/>
    </location>
</feature>
<feature type="transmembrane region" description="Helical" evidence="6">
    <location>
        <begin position="601"/>
        <end position="620"/>
    </location>
</feature>
<dbReference type="EMBL" id="NEDP02005583">
    <property type="protein sequence ID" value="OWF37696.1"/>
    <property type="molecule type" value="Genomic_DNA"/>
</dbReference>
<feature type="transmembrane region" description="Helical" evidence="6">
    <location>
        <begin position="565"/>
        <end position="589"/>
    </location>
</feature>
<dbReference type="Pfam" id="PF07690">
    <property type="entry name" value="MFS_1"/>
    <property type="match status" value="1"/>
</dbReference>
<evidence type="ECO:0000256" key="5">
    <source>
        <dbReference type="SAM" id="MobiDB-lite"/>
    </source>
</evidence>
<dbReference type="STRING" id="6573.A0A210PMM1"/>
<keyword evidence="2 6" id="KW-0812">Transmembrane</keyword>
<feature type="transmembrane region" description="Helical" evidence="6">
    <location>
        <begin position="304"/>
        <end position="325"/>
    </location>
</feature>
<dbReference type="PROSITE" id="PS50850">
    <property type="entry name" value="MFS"/>
    <property type="match status" value="1"/>
</dbReference>
<dbReference type="FunFam" id="1.20.1250.20:FF:000532">
    <property type="entry name" value="SLC (SoLute Carrier) homolog"/>
    <property type="match status" value="1"/>
</dbReference>
<feature type="transmembrane region" description="Helical" evidence="6">
    <location>
        <begin position="276"/>
        <end position="298"/>
    </location>
</feature>
<feature type="compositionally biased region" description="Polar residues" evidence="5">
    <location>
        <begin position="76"/>
        <end position="85"/>
    </location>
</feature>
<dbReference type="InterPro" id="IPR036259">
    <property type="entry name" value="MFS_trans_sf"/>
</dbReference>
<dbReference type="GO" id="GO:0006820">
    <property type="term" value="P:monoatomic anion transport"/>
    <property type="evidence" value="ECO:0007669"/>
    <property type="project" value="TreeGrafter"/>
</dbReference>
<dbReference type="SUPFAM" id="SSF103473">
    <property type="entry name" value="MFS general substrate transporter"/>
    <property type="match status" value="1"/>
</dbReference>
<gene>
    <name evidence="8" type="ORF">KP79_PYT21355</name>
</gene>
<feature type="transmembrane region" description="Helical" evidence="6">
    <location>
        <begin position="535"/>
        <end position="553"/>
    </location>
</feature>
<dbReference type="InterPro" id="IPR011701">
    <property type="entry name" value="MFS"/>
</dbReference>
<keyword evidence="4 6" id="KW-0472">Membrane</keyword>
<dbReference type="Proteomes" id="UP000242188">
    <property type="component" value="Unassembled WGS sequence"/>
</dbReference>
<evidence type="ECO:0000256" key="1">
    <source>
        <dbReference type="ARBA" id="ARBA00004141"/>
    </source>
</evidence>
<feature type="transmembrane region" description="Helical" evidence="6">
    <location>
        <begin position="370"/>
        <end position="391"/>
    </location>
</feature>
<protein>
    <submittedName>
        <fullName evidence="8">Sialin</fullName>
    </submittedName>
</protein>
<keyword evidence="9" id="KW-1185">Reference proteome</keyword>
<evidence type="ECO:0000256" key="6">
    <source>
        <dbReference type="SAM" id="Phobius"/>
    </source>
</evidence>
<keyword evidence="3 6" id="KW-1133">Transmembrane helix</keyword>
<name>A0A210PMM1_MIZYE</name>
<sequence>MGPLQEKESANDNSYMDNETMTLAHEKQSEQSTMPKSVNSDKTELQNGVILQIPPEKSYQDTESEGKNGACLPLPSFNTEISGRQNDGFVSDDQNGRNTNKLQEIKAQLANQLKHELSSEQNANGSGSISTTGSENQSAASTPKKQRSEAESKVSFSEETKVSIFKRMDSIPVEESFCQRMTSLRWQVAFMCCLIASLSMTVRQEMSMAIVCMSDTKTDLMTNTSQGNGSIVTSSTETNLQWDLETQGLVLSSYYYTFPLTPLLGGYLAGKFGGKWVIFSQIMLMCAASISIPFVALIDPALVMIARAVVGFTSGGLMPATVQLLSRWAPQFERSRMLAIVNSGQSIGNILAFLLSGFICMIPFQGGWPFIFYIFTAVNFLANLLWVVVVYDSPEVHPKASAREVLYILQERRSSTAKMPSPPWKNFVTSGPFWAILVAHITHVYIFTVIGTFLPLYMKDVLMYDPTTNGVLSSLPFIGRFIGAFSVGFLADKCTEKKWFSTGTMRKGLQCIGMLGSAPFLIALSYMTVERRTLAVVFLICYWTLQSTTNAAFRVNHLDIAPTYAGIINGITLTCASLAALVAPVVTAAITTNGTREEWQIVFFICAGLGVFGALVFCLLGSGEEQEWAKDPNLDIENDIRRMSMDVQSLAEQPNGETSGFTLGGKRRRSSQKPLVGVSSDVSITGQDIDEEDLTYSSLEKGQLSFETELKNNDFIHANNNSFSNLRPILNFHSHSEKDCRSIDDINAIGKSPVNPTLSYSSYGFENTIMDIDDDAEQEPASQLNNSIGNTTKYSDDIEETETYTSSFDRTDNTGVKNRNHKNLVMVISKNDAVSECTHL</sequence>
<feature type="compositionally biased region" description="Polar residues" evidence="5">
    <location>
        <begin position="11"/>
        <end position="21"/>
    </location>
</feature>
<feature type="transmembrane region" description="Helical" evidence="6">
    <location>
        <begin position="433"/>
        <end position="458"/>
    </location>
</feature>
<feature type="region of interest" description="Disordered" evidence="5">
    <location>
        <begin position="648"/>
        <end position="674"/>
    </location>
</feature>
<feature type="compositionally biased region" description="Basic and acidic residues" evidence="5">
    <location>
        <begin position="1"/>
        <end position="10"/>
    </location>
</feature>
<comment type="caution">
    <text evidence="8">The sequence shown here is derived from an EMBL/GenBank/DDBJ whole genome shotgun (WGS) entry which is preliminary data.</text>
</comment>
<dbReference type="InterPro" id="IPR050382">
    <property type="entry name" value="MFS_Na/Anion_cotransporter"/>
</dbReference>
<feature type="compositionally biased region" description="Polar residues" evidence="5">
    <location>
        <begin position="648"/>
        <end position="661"/>
    </location>
</feature>
<evidence type="ECO:0000313" key="9">
    <source>
        <dbReference type="Proteomes" id="UP000242188"/>
    </source>
</evidence>
<accession>A0A210PMM1</accession>
<feature type="domain" description="Major facilitator superfamily (MFS) profile" evidence="7">
    <location>
        <begin position="193"/>
        <end position="625"/>
    </location>
</feature>
<dbReference type="Gene3D" id="1.20.1250.20">
    <property type="entry name" value="MFS general substrate transporter like domains"/>
    <property type="match status" value="2"/>
</dbReference>
<feature type="region of interest" description="Disordered" evidence="5">
    <location>
        <begin position="115"/>
        <end position="154"/>
    </location>
</feature>
<organism evidence="8 9">
    <name type="scientific">Mizuhopecten yessoensis</name>
    <name type="common">Japanese scallop</name>
    <name type="synonym">Patinopecten yessoensis</name>
    <dbReference type="NCBI Taxonomy" id="6573"/>
    <lineage>
        <taxon>Eukaryota</taxon>
        <taxon>Metazoa</taxon>
        <taxon>Spiralia</taxon>
        <taxon>Lophotrochozoa</taxon>
        <taxon>Mollusca</taxon>
        <taxon>Bivalvia</taxon>
        <taxon>Autobranchia</taxon>
        <taxon>Pteriomorphia</taxon>
        <taxon>Pectinida</taxon>
        <taxon>Pectinoidea</taxon>
        <taxon>Pectinidae</taxon>
        <taxon>Mizuhopecten</taxon>
    </lineage>
</organism>
<comment type="subcellular location">
    <subcellularLocation>
        <location evidence="1">Membrane</location>
        <topology evidence="1">Multi-pass membrane protein</topology>
    </subcellularLocation>
</comment>
<proteinExistence type="predicted"/>